<proteinExistence type="predicted"/>
<keyword evidence="3" id="KW-1185">Reference proteome</keyword>
<dbReference type="EMBL" id="KZ857435">
    <property type="protein sequence ID" value="RDX45689.1"/>
    <property type="molecule type" value="Genomic_DNA"/>
</dbReference>
<feature type="region of interest" description="Disordered" evidence="1">
    <location>
        <begin position="36"/>
        <end position="57"/>
    </location>
</feature>
<accession>A0A371CZL4</accession>
<organism evidence="2 3">
    <name type="scientific">Lentinus brumalis</name>
    <dbReference type="NCBI Taxonomy" id="2498619"/>
    <lineage>
        <taxon>Eukaryota</taxon>
        <taxon>Fungi</taxon>
        <taxon>Dikarya</taxon>
        <taxon>Basidiomycota</taxon>
        <taxon>Agaricomycotina</taxon>
        <taxon>Agaricomycetes</taxon>
        <taxon>Polyporales</taxon>
        <taxon>Polyporaceae</taxon>
        <taxon>Lentinus</taxon>
    </lineage>
</organism>
<dbReference type="AlphaFoldDB" id="A0A371CZL4"/>
<sequence>MKGDTRSASHSGYCHVSRPFAPAHHAPDRCLPPLVPPNSCHMAPRADPSDSVSAGTW</sequence>
<dbReference type="Proteomes" id="UP000256964">
    <property type="component" value="Unassembled WGS sequence"/>
</dbReference>
<reference evidence="2 3" key="1">
    <citation type="journal article" date="2018" name="Biotechnol. Biofuels">
        <title>Integrative visual omics of the white-rot fungus Polyporus brumalis exposes the biotechnological potential of its oxidative enzymes for delignifying raw plant biomass.</title>
        <authorList>
            <person name="Miyauchi S."/>
            <person name="Rancon A."/>
            <person name="Drula E."/>
            <person name="Hage H."/>
            <person name="Chaduli D."/>
            <person name="Favel A."/>
            <person name="Grisel S."/>
            <person name="Henrissat B."/>
            <person name="Herpoel-Gimbert I."/>
            <person name="Ruiz-Duenas F.J."/>
            <person name="Chevret D."/>
            <person name="Hainaut M."/>
            <person name="Lin J."/>
            <person name="Wang M."/>
            <person name="Pangilinan J."/>
            <person name="Lipzen A."/>
            <person name="Lesage-Meessen L."/>
            <person name="Navarro D."/>
            <person name="Riley R."/>
            <person name="Grigoriev I.V."/>
            <person name="Zhou S."/>
            <person name="Raouche S."/>
            <person name="Rosso M.N."/>
        </authorList>
    </citation>
    <scope>NUCLEOTIDE SEQUENCE [LARGE SCALE GENOMIC DNA]</scope>
    <source>
        <strain evidence="2 3">BRFM 1820</strain>
    </source>
</reference>
<protein>
    <submittedName>
        <fullName evidence="2">Uncharacterized protein</fullName>
    </submittedName>
</protein>
<evidence type="ECO:0000313" key="2">
    <source>
        <dbReference type="EMBL" id="RDX45689.1"/>
    </source>
</evidence>
<evidence type="ECO:0000313" key="3">
    <source>
        <dbReference type="Proteomes" id="UP000256964"/>
    </source>
</evidence>
<name>A0A371CZL4_9APHY</name>
<gene>
    <name evidence="2" type="ORF">OH76DRAFT_942726</name>
</gene>
<evidence type="ECO:0000256" key="1">
    <source>
        <dbReference type="SAM" id="MobiDB-lite"/>
    </source>
</evidence>